<evidence type="ECO:0000313" key="3">
    <source>
        <dbReference type="Proteomes" id="UP001595637"/>
    </source>
</evidence>
<name>A0ABV7N2W3_9STAP</name>
<feature type="domain" description="Glutaredoxin" evidence="1">
    <location>
        <begin position="7"/>
        <end position="62"/>
    </location>
</feature>
<sequence>MNKKVSVVVWEKQDCPYCEEVKQHLADSGFEYQIVDVSGNDALREVLKVKYGVDHVPVVEIGFGNRYDAVTEIGIPKLEKTIRHYRMSS</sequence>
<dbReference type="Proteomes" id="UP001595637">
    <property type="component" value="Unassembled WGS sequence"/>
</dbReference>
<gene>
    <name evidence="2" type="ORF">ACFOEO_00915</name>
</gene>
<evidence type="ECO:0000313" key="2">
    <source>
        <dbReference type="EMBL" id="MFC3387168.1"/>
    </source>
</evidence>
<proteinExistence type="predicted"/>
<dbReference type="InterPro" id="IPR036249">
    <property type="entry name" value="Thioredoxin-like_sf"/>
</dbReference>
<dbReference type="EMBL" id="JBHRVQ010000001">
    <property type="protein sequence ID" value="MFC3387168.1"/>
    <property type="molecule type" value="Genomic_DNA"/>
</dbReference>
<organism evidence="2 3">
    <name type="scientific">Salinicoccus sesuvii</name>
    <dbReference type="NCBI Taxonomy" id="868281"/>
    <lineage>
        <taxon>Bacteria</taxon>
        <taxon>Bacillati</taxon>
        <taxon>Bacillota</taxon>
        <taxon>Bacilli</taxon>
        <taxon>Bacillales</taxon>
        <taxon>Staphylococcaceae</taxon>
        <taxon>Salinicoccus</taxon>
    </lineage>
</organism>
<dbReference type="PROSITE" id="PS51354">
    <property type="entry name" value="GLUTAREDOXIN_2"/>
    <property type="match status" value="1"/>
</dbReference>
<protein>
    <submittedName>
        <fullName evidence="2">Glutaredoxin family protein</fullName>
    </submittedName>
</protein>
<comment type="caution">
    <text evidence="2">The sequence shown here is derived from an EMBL/GenBank/DDBJ whole genome shotgun (WGS) entry which is preliminary data.</text>
</comment>
<dbReference type="InterPro" id="IPR002109">
    <property type="entry name" value="Glutaredoxin"/>
</dbReference>
<reference evidence="3" key="1">
    <citation type="journal article" date="2019" name="Int. J. Syst. Evol. Microbiol.">
        <title>The Global Catalogue of Microorganisms (GCM) 10K type strain sequencing project: providing services to taxonomists for standard genome sequencing and annotation.</title>
        <authorList>
            <consortium name="The Broad Institute Genomics Platform"/>
            <consortium name="The Broad Institute Genome Sequencing Center for Infectious Disease"/>
            <person name="Wu L."/>
            <person name="Ma J."/>
        </authorList>
    </citation>
    <scope>NUCLEOTIDE SEQUENCE [LARGE SCALE GENOMIC DNA]</scope>
    <source>
        <strain evidence="3">CCM 7756</strain>
    </source>
</reference>
<dbReference type="SUPFAM" id="SSF52833">
    <property type="entry name" value="Thioredoxin-like"/>
    <property type="match status" value="1"/>
</dbReference>
<accession>A0ABV7N2W3</accession>
<evidence type="ECO:0000259" key="1">
    <source>
        <dbReference type="Pfam" id="PF00462"/>
    </source>
</evidence>
<dbReference type="CDD" id="cd02976">
    <property type="entry name" value="NrdH"/>
    <property type="match status" value="1"/>
</dbReference>
<dbReference type="Pfam" id="PF00462">
    <property type="entry name" value="Glutaredoxin"/>
    <property type="match status" value="1"/>
</dbReference>
<keyword evidence="3" id="KW-1185">Reference proteome</keyword>
<dbReference type="RefSeq" id="WP_380650723.1">
    <property type="nucleotide sequence ID" value="NZ_JBHRVQ010000001.1"/>
</dbReference>
<dbReference type="Gene3D" id="3.40.30.10">
    <property type="entry name" value="Glutaredoxin"/>
    <property type="match status" value="1"/>
</dbReference>